<dbReference type="Proteomes" id="UP001163823">
    <property type="component" value="Chromosome 13"/>
</dbReference>
<dbReference type="PANTHER" id="PTHR37710:SF1">
    <property type="entry name" value="TRANSMEMBRANE PROTEIN"/>
    <property type="match status" value="1"/>
</dbReference>
<reference evidence="2" key="1">
    <citation type="journal article" date="2023" name="Science">
        <title>Elucidation of the pathway for biosynthesis of saponin adjuvants from the soapbark tree.</title>
        <authorList>
            <person name="Reed J."/>
            <person name="Orme A."/>
            <person name="El-Demerdash A."/>
            <person name="Owen C."/>
            <person name="Martin L.B.B."/>
            <person name="Misra R.C."/>
            <person name="Kikuchi S."/>
            <person name="Rejzek M."/>
            <person name="Martin A.C."/>
            <person name="Harkess A."/>
            <person name="Leebens-Mack J."/>
            <person name="Louveau T."/>
            <person name="Stephenson M.J."/>
            <person name="Osbourn A."/>
        </authorList>
    </citation>
    <scope>NUCLEOTIDE SEQUENCE</scope>
    <source>
        <strain evidence="2">S10</strain>
    </source>
</reference>
<dbReference type="AlphaFoldDB" id="A0AAD7KTI2"/>
<dbReference type="EMBL" id="JARAOO010000013">
    <property type="protein sequence ID" value="KAJ7945530.1"/>
    <property type="molecule type" value="Genomic_DNA"/>
</dbReference>
<accession>A0AAD7KTI2</accession>
<feature type="region of interest" description="Disordered" evidence="1">
    <location>
        <begin position="241"/>
        <end position="275"/>
    </location>
</feature>
<protein>
    <submittedName>
        <fullName evidence="2">DNA ligase</fullName>
    </submittedName>
</protein>
<dbReference type="PANTHER" id="PTHR37710">
    <property type="entry name" value="TRANSMEMBRANE PROTEIN"/>
    <property type="match status" value="1"/>
</dbReference>
<dbReference type="GO" id="GO:0016874">
    <property type="term" value="F:ligase activity"/>
    <property type="evidence" value="ECO:0007669"/>
    <property type="project" value="UniProtKB-KW"/>
</dbReference>
<evidence type="ECO:0000313" key="3">
    <source>
        <dbReference type="Proteomes" id="UP001163823"/>
    </source>
</evidence>
<feature type="compositionally biased region" description="Basic and acidic residues" evidence="1">
    <location>
        <begin position="257"/>
        <end position="270"/>
    </location>
</feature>
<name>A0AAD7KTI2_QUISA</name>
<comment type="caution">
    <text evidence="2">The sequence shown here is derived from an EMBL/GenBank/DDBJ whole genome shotgun (WGS) entry which is preliminary data.</text>
</comment>
<feature type="compositionally biased region" description="Basic and acidic residues" evidence="1">
    <location>
        <begin position="241"/>
        <end position="250"/>
    </location>
</feature>
<proteinExistence type="predicted"/>
<dbReference type="KEGG" id="qsa:O6P43_030580"/>
<keyword evidence="3" id="KW-1185">Reference proteome</keyword>
<sequence>MNSRHRPLHTCGFSILTIAYSTFTKTQDLNGPFGSTCRKIGRIAQFASPYVYTLQYQWLAILSFVDDEILAAENKIEKIIPPSTHVFNKIEELVQVIEYLPKKFDDALNKFPSIIHQIPFLDWVVVCVISWLNYLISTLTYWGSENTRIKGIVVDLNSNELQESLDHVGCKSEENFPPVSDAPEAEIEHKSAENKAVGAAVMPATMKGTYKEVLEKGKEIIGEKVTRVDKGNIEENNKKEHAEENIEKELQSQTSDCDGKEVTKKDEKITDGMNDYNMRDDSILNLFESGWIMKPDKLRK</sequence>
<gene>
    <name evidence="2" type="ORF">O6P43_030580</name>
</gene>
<keyword evidence="2" id="KW-0436">Ligase</keyword>
<evidence type="ECO:0000313" key="2">
    <source>
        <dbReference type="EMBL" id="KAJ7945530.1"/>
    </source>
</evidence>
<organism evidence="2 3">
    <name type="scientific">Quillaja saponaria</name>
    <name type="common">Soap bark tree</name>
    <dbReference type="NCBI Taxonomy" id="32244"/>
    <lineage>
        <taxon>Eukaryota</taxon>
        <taxon>Viridiplantae</taxon>
        <taxon>Streptophyta</taxon>
        <taxon>Embryophyta</taxon>
        <taxon>Tracheophyta</taxon>
        <taxon>Spermatophyta</taxon>
        <taxon>Magnoliopsida</taxon>
        <taxon>eudicotyledons</taxon>
        <taxon>Gunneridae</taxon>
        <taxon>Pentapetalae</taxon>
        <taxon>rosids</taxon>
        <taxon>fabids</taxon>
        <taxon>Fabales</taxon>
        <taxon>Quillajaceae</taxon>
        <taxon>Quillaja</taxon>
    </lineage>
</organism>
<evidence type="ECO:0000256" key="1">
    <source>
        <dbReference type="SAM" id="MobiDB-lite"/>
    </source>
</evidence>